<dbReference type="EMBL" id="RCMV01000572">
    <property type="protein sequence ID" value="KAG3215243.1"/>
    <property type="molecule type" value="Genomic_DNA"/>
</dbReference>
<dbReference type="EMBL" id="RCMI01000333">
    <property type="protein sequence ID" value="KAG2916718.1"/>
    <property type="molecule type" value="Genomic_DNA"/>
</dbReference>
<evidence type="ECO:0000313" key="4">
    <source>
        <dbReference type="EMBL" id="KAG3215243.1"/>
    </source>
</evidence>
<organism evidence="2 5">
    <name type="scientific">Phytophthora cactorum</name>
    <dbReference type="NCBI Taxonomy" id="29920"/>
    <lineage>
        <taxon>Eukaryota</taxon>
        <taxon>Sar</taxon>
        <taxon>Stramenopiles</taxon>
        <taxon>Oomycota</taxon>
        <taxon>Peronosporomycetes</taxon>
        <taxon>Peronosporales</taxon>
        <taxon>Peronosporaceae</taxon>
        <taxon>Phytophthora</taxon>
    </lineage>
</organism>
<dbReference type="VEuPathDB" id="FungiDB:PC110_g7290"/>
<dbReference type="PANTHER" id="PTHR46599">
    <property type="entry name" value="PIGGYBAC TRANSPOSABLE ELEMENT-DERIVED PROTEIN 4"/>
    <property type="match status" value="1"/>
</dbReference>
<dbReference type="EMBL" id="RCML01000609">
    <property type="protein sequence ID" value="KAG2972670.1"/>
    <property type="molecule type" value="Genomic_DNA"/>
</dbReference>
<dbReference type="Proteomes" id="UP000774804">
    <property type="component" value="Unassembled WGS sequence"/>
</dbReference>
<comment type="caution">
    <text evidence="2">The sequence shown here is derived from an EMBL/GenBank/DDBJ whole genome shotgun (WGS) entry which is preliminary data.</text>
</comment>
<dbReference type="AlphaFoldDB" id="A0A8T1C7M8"/>
<dbReference type="Proteomes" id="UP000697107">
    <property type="component" value="Unassembled WGS sequence"/>
</dbReference>
<accession>A0A8T1C7M8</accession>
<sequence>MRGTFKFVQSEKVKKVPAITWWDSKPFLFLGTGSDLDRDVRREKSGEQHEFPCPKAVKDYHKNMGGVDVHDQLRFQGYSLQRAVIFRKNYKSLFFGLVDLAIFNGYFAHCAYPAGKTTRLFTYAQYIRKLHLERITIKDADMFEGNAFGAGQRYSANANDS</sequence>
<dbReference type="Proteomes" id="UP000760860">
    <property type="component" value="Unassembled WGS sequence"/>
</dbReference>
<name>A0A8T1C7M8_9STRA</name>
<dbReference type="InterPro" id="IPR029526">
    <property type="entry name" value="PGBD"/>
</dbReference>
<dbReference type="Pfam" id="PF13843">
    <property type="entry name" value="DDE_Tnp_1_7"/>
    <property type="match status" value="1"/>
</dbReference>
<proteinExistence type="predicted"/>
<dbReference type="PANTHER" id="PTHR46599:SF3">
    <property type="entry name" value="PIGGYBAC TRANSPOSABLE ELEMENT-DERIVED PROTEIN 4"/>
    <property type="match status" value="1"/>
</dbReference>
<evidence type="ECO:0000259" key="1">
    <source>
        <dbReference type="Pfam" id="PF13843"/>
    </source>
</evidence>
<evidence type="ECO:0000313" key="5">
    <source>
        <dbReference type="Proteomes" id="UP000774804"/>
    </source>
</evidence>
<reference evidence="2" key="1">
    <citation type="submission" date="2018-10" db="EMBL/GenBank/DDBJ databases">
        <title>Effector identification in a new, highly contiguous assembly of the strawberry crown rot pathogen Phytophthora cactorum.</title>
        <authorList>
            <person name="Armitage A.D."/>
            <person name="Nellist C.F."/>
            <person name="Bates H."/>
            <person name="Vickerstaff R.J."/>
            <person name="Harrison R.J."/>
        </authorList>
    </citation>
    <scope>NUCLEOTIDE SEQUENCE</scope>
    <source>
        <strain evidence="2">4032</strain>
        <strain evidence="3">P415</strain>
        <strain evidence="4">P421</strain>
    </source>
</reference>
<evidence type="ECO:0000313" key="2">
    <source>
        <dbReference type="EMBL" id="KAG2916718.1"/>
    </source>
</evidence>
<gene>
    <name evidence="2" type="ORF">PC115_g10928</name>
    <name evidence="3" type="ORF">PC118_g15558</name>
    <name evidence="4" type="ORF">PC129_g13871</name>
</gene>
<feature type="domain" description="PiggyBac transposable element-derived protein" evidence="1">
    <location>
        <begin position="12"/>
        <end position="106"/>
    </location>
</feature>
<evidence type="ECO:0000313" key="3">
    <source>
        <dbReference type="EMBL" id="KAG2972670.1"/>
    </source>
</evidence>
<protein>
    <recommendedName>
        <fullName evidence="1">PiggyBac transposable element-derived protein domain-containing protein</fullName>
    </recommendedName>
</protein>